<feature type="domain" description="Peptidoglycan binding-like" evidence="1">
    <location>
        <begin position="166"/>
        <end position="221"/>
    </location>
</feature>
<dbReference type="EMBL" id="RYFI01000002">
    <property type="protein sequence ID" value="RXF75063.1"/>
    <property type="molecule type" value="Genomic_DNA"/>
</dbReference>
<comment type="caution">
    <text evidence="3">The sequence shown here is derived from an EMBL/GenBank/DDBJ whole genome shotgun (WGS) entry which is preliminary data.</text>
</comment>
<dbReference type="OrthoDB" id="8219583at2"/>
<dbReference type="InterPro" id="IPR002477">
    <property type="entry name" value="Peptidoglycan-bd-like"/>
</dbReference>
<dbReference type="InterPro" id="IPR036366">
    <property type="entry name" value="PGBDSf"/>
</dbReference>
<dbReference type="Gene3D" id="1.10.101.10">
    <property type="entry name" value="PGBD-like superfamily/PGBD"/>
    <property type="match status" value="1"/>
</dbReference>
<organism evidence="3 4">
    <name type="scientific">Hansschlegelia zhihuaiae</name>
    <dbReference type="NCBI Taxonomy" id="405005"/>
    <lineage>
        <taxon>Bacteria</taxon>
        <taxon>Pseudomonadati</taxon>
        <taxon>Pseudomonadota</taxon>
        <taxon>Alphaproteobacteria</taxon>
        <taxon>Hyphomicrobiales</taxon>
        <taxon>Methylopilaceae</taxon>
        <taxon>Hansschlegelia</taxon>
    </lineage>
</organism>
<keyword evidence="4" id="KW-1185">Reference proteome</keyword>
<evidence type="ECO:0000259" key="2">
    <source>
        <dbReference type="Pfam" id="PF05257"/>
    </source>
</evidence>
<dbReference type="NCBIfam" id="TIGR02594">
    <property type="entry name" value="TIGR02594 family protein"/>
    <property type="match status" value="1"/>
</dbReference>
<evidence type="ECO:0000313" key="4">
    <source>
        <dbReference type="Proteomes" id="UP000289708"/>
    </source>
</evidence>
<dbReference type="InterPro" id="IPR038765">
    <property type="entry name" value="Papain-like_cys_pep_sf"/>
</dbReference>
<dbReference type="SUPFAM" id="SSF47090">
    <property type="entry name" value="PGBD-like"/>
    <property type="match status" value="1"/>
</dbReference>
<dbReference type="Pfam" id="PF05257">
    <property type="entry name" value="CHAP"/>
    <property type="match status" value="1"/>
</dbReference>
<reference evidence="3 4" key="1">
    <citation type="submission" date="2018-12" db="EMBL/GenBank/DDBJ databases">
        <title>bacterium Hansschlegelia zhihuaiae S113.</title>
        <authorList>
            <person name="He J."/>
        </authorList>
    </citation>
    <scope>NUCLEOTIDE SEQUENCE [LARGE SCALE GENOMIC DNA]</scope>
    <source>
        <strain evidence="3 4">S 113</strain>
    </source>
</reference>
<gene>
    <name evidence="3" type="ORF">EK403_03170</name>
</gene>
<sequence length="230" mass="23733">MTEAPWLAAARKDLGLKEIVGSRHEPRVVAFFAESGAAWVKDDETAWCAAFVGAKLAEIGISGTGKLNARSYLDWGAALTKPAPGAIVVFKRGSSSWEGHVAFYLGETATTIRVLGGNQANAVTEAAYAKSSLLGYRWPAGFALPIGGPAKPAAAPGPTLQLGSKGEAVKSLQSGLNALGAKPALVVDGDFGPMTRSAVIAFQKGRQLAPDAIVGPKTWTAFDTAIAQLG</sequence>
<dbReference type="InterPro" id="IPR007921">
    <property type="entry name" value="CHAP_dom"/>
</dbReference>
<dbReference type="AlphaFoldDB" id="A0A4Q0MN70"/>
<dbReference type="InterPro" id="IPR013423">
    <property type="entry name" value="CHP02594"/>
</dbReference>
<dbReference type="SUPFAM" id="SSF54001">
    <property type="entry name" value="Cysteine proteinases"/>
    <property type="match status" value="1"/>
</dbReference>
<evidence type="ECO:0000259" key="1">
    <source>
        <dbReference type="Pfam" id="PF01471"/>
    </source>
</evidence>
<protein>
    <submittedName>
        <fullName evidence="3">TIGR02594 family protein</fullName>
    </submittedName>
</protein>
<feature type="domain" description="Peptidase C51" evidence="2">
    <location>
        <begin position="42"/>
        <end position="118"/>
    </location>
</feature>
<dbReference type="InterPro" id="IPR036365">
    <property type="entry name" value="PGBD-like_sf"/>
</dbReference>
<dbReference type="Proteomes" id="UP000289708">
    <property type="component" value="Unassembled WGS sequence"/>
</dbReference>
<proteinExistence type="predicted"/>
<dbReference type="Pfam" id="PF01471">
    <property type="entry name" value="PG_binding_1"/>
    <property type="match status" value="1"/>
</dbReference>
<accession>A0A4Q0MN70</accession>
<name>A0A4Q0MN70_9HYPH</name>
<dbReference type="RefSeq" id="WP_128776053.1">
    <property type="nucleotide sequence ID" value="NZ_RYFI01000002.1"/>
</dbReference>
<evidence type="ECO:0000313" key="3">
    <source>
        <dbReference type="EMBL" id="RXF75063.1"/>
    </source>
</evidence>